<gene>
    <name evidence="1" type="ORF">LCGC14_2527660</name>
</gene>
<proteinExistence type="predicted"/>
<protein>
    <submittedName>
        <fullName evidence="1">Uncharacterized protein</fullName>
    </submittedName>
</protein>
<evidence type="ECO:0000313" key="1">
    <source>
        <dbReference type="EMBL" id="KKL13248.1"/>
    </source>
</evidence>
<dbReference type="AlphaFoldDB" id="A0A0F9DMU6"/>
<accession>A0A0F9DMU6</accession>
<dbReference type="EMBL" id="LAZR01040937">
    <property type="protein sequence ID" value="KKL13248.1"/>
    <property type="molecule type" value="Genomic_DNA"/>
</dbReference>
<comment type="caution">
    <text evidence="1">The sequence shown here is derived from an EMBL/GenBank/DDBJ whole genome shotgun (WGS) entry which is preliminary data.</text>
</comment>
<name>A0A0F9DMU6_9ZZZZ</name>
<reference evidence="1" key="1">
    <citation type="journal article" date="2015" name="Nature">
        <title>Complex archaea that bridge the gap between prokaryotes and eukaryotes.</title>
        <authorList>
            <person name="Spang A."/>
            <person name="Saw J.H."/>
            <person name="Jorgensen S.L."/>
            <person name="Zaremba-Niedzwiedzka K."/>
            <person name="Martijn J."/>
            <person name="Lind A.E."/>
            <person name="van Eijk R."/>
            <person name="Schleper C."/>
            <person name="Guy L."/>
            <person name="Ettema T.J."/>
        </authorList>
    </citation>
    <scope>NUCLEOTIDE SEQUENCE</scope>
</reference>
<organism evidence="1">
    <name type="scientific">marine sediment metagenome</name>
    <dbReference type="NCBI Taxonomy" id="412755"/>
    <lineage>
        <taxon>unclassified sequences</taxon>
        <taxon>metagenomes</taxon>
        <taxon>ecological metagenomes</taxon>
    </lineage>
</organism>
<sequence>MKCPKCKLDMDYEDGIHRWHERTWYCSECDVEIVEDITGELIDHAKDLHDDIR</sequence>